<sequence length="293" mass="34212">MTVTHTPLFRCDGLRFLAFNGCIACIPPLKDLATLHLYHLHAKYPEFRMLIQGLPNLKALILQEIMDDFDDDPEKSNPPFEATSIRSLSVSFVNDYLVSSHEKPLLCSLLLPNLEYLEITGDRRDYGEFSGKDYPHLKTLHLREINFESIDCTIYQSFRKITRLEMHHVTGVGILFEGTPWPLLETVVYEPPPEKAKISPLLVYRPNVQLILPERYQNAENQVAHDPLRGLLNPELFARGKWDDLDDTQFSDELLEDYYGGDSDYEDNFEYEVDYNEEEDEYEEEDDDWDYNF</sequence>
<dbReference type="SUPFAM" id="SSF52047">
    <property type="entry name" value="RNI-like"/>
    <property type="match status" value="1"/>
</dbReference>
<dbReference type="Gene3D" id="3.80.10.10">
    <property type="entry name" value="Ribonuclease Inhibitor"/>
    <property type="match status" value="1"/>
</dbReference>
<dbReference type="InterPro" id="IPR032675">
    <property type="entry name" value="LRR_dom_sf"/>
</dbReference>
<protein>
    <submittedName>
        <fullName evidence="1">F-box domain-containing protein</fullName>
    </submittedName>
</protein>
<dbReference type="GeneID" id="59344116"/>
<reference evidence="1" key="1">
    <citation type="submission" date="2020-05" db="EMBL/GenBank/DDBJ databases">
        <title>Mycena genomes resolve the evolution of fungal bioluminescence.</title>
        <authorList>
            <person name="Tsai I.J."/>
        </authorList>
    </citation>
    <scope>NUCLEOTIDE SEQUENCE</scope>
    <source>
        <strain evidence="1">171206Taipei</strain>
    </source>
</reference>
<dbReference type="EMBL" id="JACAZF010000004">
    <property type="protein sequence ID" value="KAF7306873.1"/>
    <property type="molecule type" value="Genomic_DNA"/>
</dbReference>
<comment type="caution">
    <text evidence="1">The sequence shown here is derived from an EMBL/GenBank/DDBJ whole genome shotgun (WGS) entry which is preliminary data.</text>
</comment>
<keyword evidence="2" id="KW-1185">Reference proteome</keyword>
<organism evidence="1 2">
    <name type="scientific">Mycena indigotica</name>
    <dbReference type="NCBI Taxonomy" id="2126181"/>
    <lineage>
        <taxon>Eukaryota</taxon>
        <taxon>Fungi</taxon>
        <taxon>Dikarya</taxon>
        <taxon>Basidiomycota</taxon>
        <taxon>Agaricomycotina</taxon>
        <taxon>Agaricomycetes</taxon>
        <taxon>Agaricomycetidae</taxon>
        <taxon>Agaricales</taxon>
        <taxon>Marasmiineae</taxon>
        <taxon>Mycenaceae</taxon>
        <taxon>Mycena</taxon>
    </lineage>
</organism>
<name>A0A8H6W9R1_9AGAR</name>
<dbReference type="Proteomes" id="UP000636479">
    <property type="component" value="Unassembled WGS sequence"/>
</dbReference>
<evidence type="ECO:0000313" key="2">
    <source>
        <dbReference type="Proteomes" id="UP000636479"/>
    </source>
</evidence>
<accession>A0A8H6W9R1</accession>
<gene>
    <name evidence="1" type="ORF">MIND_00479600</name>
</gene>
<dbReference type="RefSeq" id="XP_037221892.1">
    <property type="nucleotide sequence ID" value="XM_037361600.1"/>
</dbReference>
<dbReference type="OrthoDB" id="3038402at2759"/>
<proteinExistence type="predicted"/>
<dbReference type="AlphaFoldDB" id="A0A8H6W9R1"/>
<evidence type="ECO:0000313" key="1">
    <source>
        <dbReference type="EMBL" id="KAF7306873.1"/>
    </source>
</evidence>